<dbReference type="Pfam" id="PF00201">
    <property type="entry name" value="UDPGT"/>
    <property type="match status" value="1"/>
</dbReference>
<keyword evidence="2 4" id="KW-0328">Glycosyltransferase</keyword>
<dbReference type="PANTHER" id="PTHR48043:SF114">
    <property type="entry name" value="IP04436P-RELATED"/>
    <property type="match status" value="1"/>
</dbReference>
<dbReference type="PANTHER" id="PTHR48043">
    <property type="entry name" value="EG:EG0003.4 PROTEIN-RELATED"/>
    <property type="match status" value="1"/>
</dbReference>
<dbReference type="PROSITE" id="PS00375">
    <property type="entry name" value="UDPGT"/>
    <property type="match status" value="1"/>
</dbReference>
<sequence length="461" mass="52880">MAFDRFFRELAKKGHHVTVINNYIEEPPPENMTYIDLSYKRERKIVMPLVSDFDSLGPHYARWINFHRHYESSPASTIEDCENLLQNEFVKEFLTKKYQYDVIFVEQFMCDCGLAFAAAYFNAPIIGFTSHTLLPWSYSRLGLPFDFSSEAFYFSNAGVHPNLFYKIESLLAYLLMKSVEKSTLRIIENVFKKHAPEVNLHMEDVTKNMKMMFVYQHYSVTGARIMSPQILEVGGLHIDKQKPIPKNIEDFLSSAEHGAIFFSFGSNLNADTMSPYKKQQFLDAFNKLPYKIIWKIENITLPAGNNNKILTSPWLPQRDILCHPKVIGFISHGGMLSLSEAAHCATPLITMPFFGDQYSNVAAIEDAGLGVTLSFDQVTSDLLVDAIHRITSPKMQKMVKKIHDLWHDRPMNVLDSAIYWTEYVARHRDAPPSPPTKQSTWFQKSLIDVYSVLLSFIGCPQ</sequence>
<reference evidence="6 7" key="1">
    <citation type="submission" date="2017-07" db="EMBL/GenBank/DDBJ databases">
        <authorList>
            <person name="Talla V."/>
            <person name="Backstrom N."/>
        </authorList>
    </citation>
    <scope>NUCLEOTIDE SEQUENCE [LARGE SCALE GENOMIC DNA]</scope>
</reference>
<dbReference type="SUPFAM" id="SSF53756">
    <property type="entry name" value="UDP-Glycosyltransferase/glycogen phosphorylase"/>
    <property type="match status" value="1"/>
</dbReference>
<evidence type="ECO:0000256" key="3">
    <source>
        <dbReference type="ARBA" id="ARBA00022679"/>
    </source>
</evidence>
<dbReference type="InterPro" id="IPR035595">
    <property type="entry name" value="UDP_glycos_trans_CS"/>
</dbReference>
<dbReference type="GO" id="GO:0015020">
    <property type="term" value="F:glucuronosyltransferase activity"/>
    <property type="evidence" value="ECO:0007669"/>
    <property type="project" value="UniProtKB-EC"/>
</dbReference>
<dbReference type="InterPro" id="IPR002213">
    <property type="entry name" value="UDP_glucos_trans"/>
</dbReference>
<dbReference type="Proteomes" id="UP000324832">
    <property type="component" value="Unassembled WGS sequence"/>
</dbReference>
<evidence type="ECO:0000256" key="5">
    <source>
        <dbReference type="RuleBase" id="RU362059"/>
    </source>
</evidence>
<dbReference type="InterPro" id="IPR050271">
    <property type="entry name" value="UDP-glycosyltransferase"/>
</dbReference>
<keyword evidence="3 4" id="KW-0808">Transferase</keyword>
<comment type="catalytic activity">
    <reaction evidence="5">
        <text>glucuronate acceptor + UDP-alpha-D-glucuronate = acceptor beta-D-glucuronoside + UDP + H(+)</text>
        <dbReference type="Rhea" id="RHEA:21032"/>
        <dbReference type="ChEBI" id="CHEBI:15378"/>
        <dbReference type="ChEBI" id="CHEBI:58052"/>
        <dbReference type="ChEBI" id="CHEBI:58223"/>
        <dbReference type="ChEBI" id="CHEBI:132367"/>
        <dbReference type="ChEBI" id="CHEBI:132368"/>
        <dbReference type="EC" id="2.4.1.17"/>
    </reaction>
</comment>
<evidence type="ECO:0000256" key="2">
    <source>
        <dbReference type="ARBA" id="ARBA00022676"/>
    </source>
</evidence>
<comment type="subcellular location">
    <subcellularLocation>
        <location evidence="5">Membrane</location>
        <topology evidence="5">Single-pass membrane protein</topology>
    </subcellularLocation>
</comment>
<evidence type="ECO:0000256" key="1">
    <source>
        <dbReference type="ARBA" id="ARBA00009995"/>
    </source>
</evidence>
<dbReference type="Gene3D" id="3.40.50.2000">
    <property type="entry name" value="Glycogen Phosphorylase B"/>
    <property type="match status" value="1"/>
</dbReference>
<evidence type="ECO:0000256" key="4">
    <source>
        <dbReference type="RuleBase" id="RU003718"/>
    </source>
</evidence>
<comment type="similarity">
    <text evidence="1 4">Belongs to the UDP-glycosyltransferase family.</text>
</comment>
<dbReference type="EC" id="2.4.1.17" evidence="5"/>
<organism evidence="6 7">
    <name type="scientific">Leptidea sinapis</name>
    <dbReference type="NCBI Taxonomy" id="189913"/>
    <lineage>
        <taxon>Eukaryota</taxon>
        <taxon>Metazoa</taxon>
        <taxon>Ecdysozoa</taxon>
        <taxon>Arthropoda</taxon>
        <taxon>Hexapoda</taxon>
        <taxon>Insecta</taxon>
        <taxon>Pterygota</taxon>
        <taxon>Neoptera</taxon>
        <taxon>Endopterygota</taxon>
        <taxon>Lepidoptera</taxon>
        <taxon>Glossata</taxon>
        <taxon>Ditrysia</taxon>
        <taxon>Papilionoidea</taxon>
        <taxon>Pieridae</taxon>
        <taxon>Dismorphiinae</taxon>
        <taxon>Leptidea</taxon>
    </lineage>
</organism>
<protein>
    <recommendedName>
        <fullName evidence="5">UDP-glucuronosyltransferase</fullName>
        <ecNumber evidence="5">2.4.1.17</ecNumber>
    </recommendedName>
</protein>
<dbReference type="CDD" id="cd03784">
    <property type="entry name" value="GT1_Gtf-like"/>
    <property type="match status" value="1"/>
</dbReference>
<dbReference type="AlphaFoldDB" id="A0A5E4PUN9"/>
<evidence type="ECO:0000313" key="6">
    <source>
        <dbReference type="EMBL" id="VVC89731.1"/>
    </source>
</evidence>
<evidence type="ECO:0000313" key="7">
    <source>
        <dbReference type="Proteomes" id="UP000324832"/>
    </source>
</evidence>
<proteinExistence type="inferred from homology"/>
<gene>
    <name evidence="6" type="ORF">LSINAPIS_LOCUS2788</name>
</gene>
<dbReference type="GO" id="GO:0016020">
    <property type="term" value="C:membrane"/>
    <property type="evidence" value="ECO:0007669"/>
    <property type="project" value="UniProtKB-SubCell"/>
</dbReference>
<accession>A0A5E4PUN9</accession>
<dbReference type="EMBL" id="FZQP02000615">
    <property type="protein sequence ID" value="VVC89731.1"/>
    <property type="molecule type" value="Genomic_DNA"/>
</dbReference>
<dbReference type="FunFam" id="3.40.50.2000:FF:000050">
    <property type="entry name" value="UDP-glucuronosyltransferase"/>
    <property type="match status" value="1"/>
</dbReference>
<name>A0A5E4PUN9_9NEOP</name>
<keyword evidence="7" id="KW-1185">Reference proteome</keyword>